<dbReference type="Pfam" id="PF13522">
    <property type="entry name" value="GATase_6"/>
    <property type="match status" value="1"/>
</dbReference>
<feature type="domain" description="Glutamine amidotransferase type-2" evidence="3">
    <location>
        <begin position="10"/>
        <end position="230"/>
    </location>
</feature>
<dbReference type="InterPro" id="IPR017932">
    <property type="entry name" value="GATase_2_dom"/>
</dbReference>
<dbReference type="SUPFAM" id="SSF56235">
    <property type="entry name" value="N-terminal nucleophile aminohydrolases (Ntn hydrolases)"/>
    <property type="match status" value="1"/>
</dbReference>
<dbReference type="CDD" id="cd00715">
    <property type="entry name" value="GPATase_N"/>
    <property type="match status" value="1"/>
</dbReference>
<proteinExistence type="predicted"/>
<dbReference type="AlphaFoldDB" id="A0A382FAR5"/>
<name>A0A382FAR5_9ZZZZ</name>
<organism evidence="4">
    <name type="scientific">marine metagenome</name>
    <dbReference type="NCBI Taxonomy" id="408172"/>
    <lineage>
        <taxon>unclassified sequences</taxon>
        <taxon>metagenomes</taxon>
        <taxon>ecological metagenomes</taxon>
    </lineage>
</organism>
<dbReference type="PANTHER" id="PTHR11907">
    <property type="entry name" value="AMIDOPHOSPHORIBOSYLTRANSFERASE"/>
    <property type="match status" value="1"/>
</dbReference>
<dbReference type="GO" id="GO:0016740">
    <property type="term" value="F:transferase activity"/>
    <property type="evidence" value="ECO:0007669"/>
    <property type="project" value="UniProtKB-KW"/>
</dbReference>
<evidence type="ECO:0000256" key="1">
    <source>
        <dbReference type="ARBA" id="ARBA00022679"/>
    </source>
</evidence>
<gene>
    <name evidence="4" type="ORF">METZ01_LOCUS212248</name>
</gene>
<accession>A0A382FAR5</accession>
<evidence type="ECO:0000313" key="4">
    <source>
        <dbReference type="EMBL" id="SVB59394.1"/>
    </source>
</evidence>
<dbReference type="EMBL" id="UINC01048631">
    <property type="protein sequence ID" value="SVB59394.1"/>
    <property type="molecule type" value="Genomic_DNA"/>
</dbReference>
<feature type="non-terminal residue" evidence="4">
    <location>
        <position position="231"/>
    </location>
</feature>
<keyword evidence="1" id="KW-0808">Transferase</keyword>
<dbReference type="InterPro" id="IPR035584">
    <property type="entry name" value="PurF_N"/>
</dbReference>
<dbReference type="PROSITE" id="PS51278">
    <property type="entry name" value="GATASE_TYPE_2"/>
    <property type="match status" value="1"/>
</dbReference>
<sequence length="231" mass="25359">MAIESPNEECGVFGVYNPKNQVAESIYFGLFALQHRGQESAGITTSDLNDIYSVSDLGLISNVFKQEDIEKLKGNIGIGHTRYSTTGSHLKENAQPLNVYGVNGELSFAHNGNVINSSELRERLLSEYDIEFKTSTDSEILALLYANAVGKNWLEKSTYCMRLVKGAFSLVMMTKDTLIGVRDPLGIRPLCLGKMDDAWVLSSESSALAHIGAEFVREIENGETVVIDKNG</sequence>
<dbReference type="Gene3D" id="3.60.20.10">
    <property type="entry name" value="Glutamine Phosphoribosylpyrophosphate, subunit 1, domain 1"/>
    <property type="match status" value="1"/>
</dbReference>
<evidence type="ECO:0000256" key="2">
    <source>
        <dbReference type="ARBA" id="ARBA00022962"/>
    </source>
</evidence>
<evidence type="ECO:0000259" key="3">
    <source>
        <dbReference type="PROSITE" id="PS51278"/>
    </source>
</evidence>
<reference evidence="4" key="1">
    <citation type="submission" date="2018-05" db="EMBL/GenBank/DDBJ databases">
        <authorList>
            <person name="Lanie J.A."/>
            <person name="Ng W.-L."/>
            <person name="Kazmierczak K.M."/>
            <person name="Andrzejewski T.M."/>
            <person name="Davidsen T.M."/>
            <person name="Wayne K.J."/>
            <person name="Tettelin H."/>
            <person name="Glass J.I."/>
            <person name="Rusch D."/>
            <person name="Podicherti R."/>
            <person name="Tsui H.-C.T."/>
            <person name="Winkler M.E."/>
        </authorList>
    </citation>
    <scope>NUCLEOTIDE SEQUENCE</scope>
</reference>
<protein>
    <recommendedName>
        <fullName evidence="3">Glutamine amidotransferase type-2 domain-containing protein</fullName>
    </recommendedName>
</protein>
<keyword evidence="2" id="KW-0315">Glutamine amidotransferase</keyword>
<dbReference type="InterPro" id="IPR029055">
    <property type="entry name" value="Ntn_hydrolases_N"/>
</dbReference>